<feature type="chain" id="PRO_5035931267" evidence="8">
    <location>
        <begin position="29"/>
        <end position="139"/>
    </location>
</feature>
<evidence type="ECO:0000313" key="10">
    <source>
        <dbReference type="Proteomes" id="UP000811609"/>
    </source>
</evidence>
<dbReference type="AlphaFoldDB" id="A0A8T1QWJ2"/>
<dbReference type="PANTHER" id="PTHR34270">
    <property type="entry name" value="PROTEIN RALF-LIKE 15-RELATED"/>
    <property type="match status" value="1"/>
</dbReference>
<sequence length="139" mass="15906">MMAMSKGTVIFLIWVFMVCGLLARDANARFISYGAIRRGDARSLNCKLHPENPICHPTQANKYRRGCENATHCQRHDDRVSFHMEVGCEREIKEQDVGIVRICNVRSEAVIGGLLQRMIQEKIMLPKVTEEIMVSVWVM</sequence>
<evidence type="ECO:0000256" key="1">
    <source>
        <dbReference type="ARBA" id="ARBA00004613"/>
    </source>
</evidence>
<evidence type="ECO:0000256" key="6">
    <source>
        <dbReference type="ARBA" id="ARBA00023157"/>
    </source>
</evidence>
<evidence type="ECO:0000256" key="3">
    <source>
        <dbReference type="ARBA" id="ARBA00022525"/>
    </source>
</evidence>
<evidence type="ECO:0000256" key="2">
    <source>
        <dbReference type="ARBA" id="ARBA00009178"/>
    </source>
</evidence>
<dbReference type="GO" id="GO:0005576">
    <property type="term" value="C:extracellular region"/>
    <property type="evidence" value="ECO:0007669"/>
    <property type="project" value="UniProtKB-SubCell"/>
</dbReference>
<organism evidence="9 10">
    <name type="scientific">Carya illinoinensis</name>
    <name type="common">Pecan</name>
    <dbReference type="NCBI Taxonomy" id="32201"/>
    <lineage>
        <taxon>Eukaryota</taxon>
        <taxon>Viridiplantae</taxon>
        <taxon>Streptophyta</taxon>
        <taxon>Embryophyta</taxon>
        <taxon>Tracheophyta</taxon>
        <taxon>Spermatophyta</taxon>
        <taxon>Magnoliopsida</taxon>
        <taxon>eudicotyledons</taxon>
        <taxon>Gunneridae</taxon>
        <taxon>Pentapetalae</taxon>
        <taxon>rosids</taxon>
        <taxon>fabids</taxon>
        <taxon>Fagales</taxon>
        <taxon>Juglandaceae</taxon>
        <taxon>Carya</taxon>
    </lineage>
</organism>
<keyword evidence="6" id="KW-1015">Disulfide bond</keyword>
<reference evidence="9" key="1">
    <citation type="submission" date="2020-12" db="EMBL/GenBank/DDBJ databases">
        <title>WGS assembly of Carya illinoinensis cv. Pawnee.</title>
        <authorList>
            <person name="Platts A."/>
            <person name="Shu S."/>
            <person name="Wright S."/>
            <person name="Barry K."/>
            <person name="Edger P."/>
            <person name="Pires J.C."/>
            <person name="Schmutz J."/>
        </authorList>
    </citation>
    <scope>NUCLEOTIDE SEQUENCE</scope>
    <source>
        <tissue evidence="9">Leaf</tissue>
    </source>
</reference>
<evidence type="ECO:0000256" key="7">
    <source>
        <dbReference type="ARBA" id="ARBA00037228"/>
    </source>
</evidence>
<evidence type="ECO:0000256" key="8">
    <source>
        <dbReference type="SAM" id="SignalP"/>
    </source>
</evidence>
<evidence type="ECO:0000256" key="5">
    <source>
        <dbReference type="ARBA" id="ARBA00022729"/>
    </source>
</evidence>
<keyword evidence="3" id="KW-0964">Secreted</keyword>
<dbReference type="InterPro" id="IPR008801">
    <property type="entry name" value="RALF"/>
</dbReference>
<name>A0A8T1QWJ2_CARIL</name>
<dbReference type="Proteomes" id="UP000811609">
    <property type="component" value="Chromosome 4"/>
</dbReference>
<keyword evidence="4" id="KW-0372">Hormone</keyword>
<comment type="similarity">
    <text evidence="2">Belongs to the plant rapid alkalinization factor (RALF) family.</text>
</comment>
<dbReference type="GO" id="GO:0005179">
    <property type="term" value="F:hormone activity"/>
    <property type="evidence" value="ECO:0007669"/>
    <property type="project" value="UniProtKB-KW"/>
</dbReference>
<accession>A0A8T1QWJ2</accession>
<comment type="caution">
    <text evidence="9">The sequence shown here is derived from an EMBL/GenBank/DDBJ whole genome shotgun (WGS) entry which is preliminary data.</text>
</comment>
<dbReference type="EMBL" id="CM031812">
    <property type="protein sequence ID" value="KAG6658886.1"/>
    <property type="molecule type" value="Genomic_DNA"/>
</dbReference>
<gene>
    <name evidence="9" type="ORF">CIPAW_04G192700</name>
</gene>
<dbReference type="GO" id="GO:0040008">
    <property type="term" value="P:regulation of growth"/>
    <property type="evidence" value="ECO:0007669"/>
    <property type="project" value="UniProtKB-ARBA"/>
</dbReference>
<evidence type="ECO:0000313" key="9">
    <source>
        <dbReference type="EMBL" id="KAG6658886.1"/>
    </source>
</evidence>
<proteinExistence type="inferred from homology"/>
<evidence type="ECO:0000256" key="4">
    <source>
        <dbReference type="ARBA" id="ARBA00022702"/>
    </source>
</evidence>
<keyword evidence="10" id="KW-1185">Reference proteome</keyword>
<feature type="signal peptide" evidence="8">
    <location>
        <begin position="1"/>
        <end position="28"/>
    </location>
</feature>
<dbReference type="PANTHER" id="PTHR34270:SF3">
    <property type="entry name" value="PROTEIN RALF-LIKE 16-RELATED"/>
    <property type="match status" value="1"/>
</dbReference>
<keyword evidence="5 8" id="KW-0732">Signal</keyword>
<protein>
    <submittedName>
        <fullName evidence="9">Uncharacterized protein</fullName>
    </submittedName>
</protein>
<dbReference type="Pfam" id="PF05498">
    <property type="entry name" value="RALF"/>
    <property type="match status" value="1"/>
</dbReference>
<comment type="function">
    <text evidence="7">Cell signaling peptide that may regulate plant stress, growth, and development. Mediates a rapid alkalinization of extracellular space by mediating a transient increase in the cytoplasmic Ca(2+) concentration leading to a calcium-dependent signaling events through a cell surface receptor and a concomitant activation of some intracellular mitogen-activated protein kinases.</text>
</comment>
<comment type="subcellular location">
    <subcellularLocation>
        <location evidence="1">Secreted</location>
    </subcellularLocation>
</comment>